<dbReference type="InterPro" id="IPR008922">
    <property type="entry name" value="Di-copper_centre_dom_sf"/>
</dbReference>
<dbReference type="Pfam" id="PF00264">
    <property type="entry name" value="Tyrosinase"/>
    <property type="match status" value="1"/>
</dbReference>
<evidence type="ECO:0000256" key="3">
    <source>
        <dbReference type="SAM" id="SignalP"/>
    </source>
</evidence>
<organism evidence="5 6">
    <name type="scientific">Amniculicola lignicola CBS 123094</name>
    <dbReference type="NCBI Taxonomy" id="1392246"/>
    <lineage>
        <taxon>Eukaryota</taxon>
        <taxon>Fungi</taxon>
        <taxon>Dikarya</taxon>
        <taxon>Ascomycota</taxon>
        <taxon>Pezizomycotina</taxon>
        <taxon>Dothideomycetes</taxon>
        <taxon>Pleosporomycetidae</taxon>
        <taxon>Pleosporales</taxon>
        <taxon>Amniculicolaceae</taxon>
        <taxon>Amniculicola</taxon>
    </lineage>
</organism>
<accession>A0A6A5VXR6</accession>
<proteinExistence type="predicted"/>
<dbReference type="PANTHER" id="PTHR11474">
    <property type="entry name" value="TYROSINASE FAMILY MEMBER"/>
    <property type="match status" value="1"/>
</dbReference>
<name>A0A6A5VXR6_9PLEO</name>
<dbReference type="AlphaFoldDB" id="A0A6A5VXR6"/>
<feature type="domain" description="Tyrosinase copper-binding" evidence="4">
    <location>
        <begin position="362"/>
        <end position="373"/>
    </location>
</feature>
<evidence type="ECO:0000313" key="6">
    <source>
        <dbReference type="Proteomes" id="UP000799779"/>
    </source>
</evidence>
<keyword evidence="2" id="KW-0560">Oxidoreductase</keyword>
<dbReference type="EMBL" id="ML977667">
    <property type="protein sequence ID" value="KAF1994200.1"/>
    <property type="molecule type" value="Genomic_DNA"/>
</dbReference>
<evidence type="ECO:0000313" key="5">
    <source>
        <dbReference type="EMBL" id="KAF1994200.1"/>
    </source>
</evidence>
<protein>
    <submittedName>
        <fullName evidence="5">Di-copper centre-containing protein</fullName>
    </submittedName>
</protein>
<dbReference type="OrthoDB" id="6132182at2759"/>
<dbReference type="InterPro" id="IPR002227">
    <property type="entry name" value="Tyrosinase_Cu-bd"/>
</dbReference>
<dbReference type="Proteomes" id="UP000799779">
    <property type="component" value="Unassembled WGS sequence"/>
</dbReference>
<evidence type="ECO:0000256" key="2">
    <source>
        <dbReference type="ARBA" id="ARBA00023002"/>
    </source>
</evidence>
<dbReference type="PANTHER" id="PTHR11474:SF125">
    <property type="entry name" value="N-ACETYL-6-HYDROXYTRYPTOPHAN OXIDASE IVOB-RELATED"/>
    <property type="match status" value="1"/>
</dbReference>
<sequence>MRFSTALGYFVAGTALVAAAPAKRGDPSQAVPVDLITSINKYKSVIDSSLSKKDKHGRRVCNHRTVAVRKEWRTMKPNERKKYIKAVQCMAKRKSHANKKKVPGARNRLDDFVASHLIESNQIHFNGHLFAWHRHFVWLYETALRNECGYDGAQPYWDWTLDSANIVASPVFDGSPTSMGNNGEFFEHGNTILEAFGLTLPLPPGTGGGCLKPGPFSDLIVNLGLNQTISPPAVTVTAPIPGTVQNEITTQPEPLSSPANLTSEVDSEFNQTQSFERVALITYNEALNYNPRCLRRDLNTFWASQLDAAHTEYLLACNTVDCFQKRIDGYEPDKPDPQPVMHPAGHFSVGGLQNDPFASPGDPVFYLIHAQIDRLWSIWQAQDPARQYQVGGTVKPLDKDGSGTPVNEEDRLSFGVVDGKRKMKKLLSTIENAYCYSYDG</sequence>
<gene>
    <name evidence="5" type="ORF">P154DRAFT_38552</name>
</gene>
<keyword evidence="1" id="KW-0479">Metal-binding</keyword>
<feature type="chain" id="PRO_5025643897" evidence="3">
    <location>
        <begin position="20"/>
        <end position="440"/>
    </location>
</feature>
<keyword evidence="3" id="KW-0732">Signal</keyword>
<evidence type="ECO:0000256" key="1">
    <source>
        <dbReference type="ARBA" id="ARBA00022723"/>
    </source>
</evidence>
<dbReference type="Gene3D" id="1.10.1280.10">
    <property type="entry name" value="Di-copper center containing domain from catechol oxidase"/>
    <property type="match status" value="1"/>
</dbReference>
<dbReference type="SUPFAM" id="SSF48056">
    <property type="entry name" value="Di-copper centre-containing domain"/>
    <property type="match status" value="1"/>
</dbReference>
<keyword evidence="6" id="KW-1185">Reference proteome</keyword>
<dbReference type="GO" id="GO:0016491">
    <property type="term" value="F:oxidoreductase activity"/>
    <property type="evidence" value="ECO:0007669"/>
    <property type="project" value="UniProtKB-KW"/>
</dbReference>
<feature type="signal peptide" evidence="3">
    <location>
        <begin position="1"/>
        <end position="19"/>
    </location>
</feature>
<dbReference type="InterPro" id="IPR050316">
    <property type="entry name" value="Tyrosinase/Hemocyanin"/>
</dbReference>
<evidence type="ECO:0000259" key="4">
    <source>
        <dbReference type="PROSITE" id="PS00498"/>
    </source>
</evidence>
<dbReference type="GO" id="GO:0046872">
    <property type="term" value="F:metal ion binding"/>
    <property type="evidence" value="ECO:0007669"/>
    <property type="project" value="UniProtKB-KW"/>
</dbReference>
<dbReference type="PROSITE" id="PS00498">
    <property type="entry name" value="TYROSINASE_2"/>
    <property type="match status" value="1"/>
</dbReference>
<reference evidence="5" key="1">
    <citation type="journal article" date="2020" name="Stud. Mycol.">
        <title>101 Dothideomycetes genomes: a test case for predicting lifestyles and emergence of pathogens.</title>
        <authorList>
            <person name="Haridas S."/>
            <person name="Albert R."/>
            <person name="Binder M."/>
            <person name="Bloem J."/>
            <person name="Labutti K."/>
            <person name="Salamov A."/>
            <person name="Andreopoulos B."/>
            <person name="Baker S."/>
            <person name="Barry K."/>
            <person name="Bills G."/>
            <person name="Bluhm B."/>
            <person name="Cannon C."/>
            <person name="Castanera R."/>
            <person name="Culley D."/>
            <person name="Daum C."/>
            <person name="Ezra D."/>
            <person name="Gonzalez J."/>
            <person name="Henrissat B."/>
            <person name="Kuo A."/>
            <person name="Liang C."/>
            <person name="Lipzen A."/>
            <person name="Lutzoni F."/>
            <person name="Magnuson J."/>
            <person name="Mondo S."/>
            <person name="Nolan M."/>
            <person name="Ohm R."/>
            <person name="Pangilinan J."/>
            <person name="Park H.-J."/>
            <person name="Ramirez L."/>
            <person name="Alfaro M."/>
            <person name="Sun H."/>
            <person name="Tritt A."/>
            <person name="Yoshinaga Y."/>
            <person name="Zwiers L.-H."/>
            <person name="Turgeon B."/>
            <person name="Goodwin S."/>
            <person name="Spatafora J."/>
            <person name="Crous P."/>
            <person name="Grigoriev I."/>
        </authorList>
    </citation>
    <scope>NUCLEOTIDE SEQUENCE</scope>
    <source>
        <strain evidence="5">CBS 123094</strain>
    </source>
</reference>
<dbReference type="PRINTS" id="PR00092">
    <property type="entry name" value="TYROSINASE"/>
</dbReference>